<accession>A0ABY1WEX9</accession>
<proteinExistence type="predicted"/>
<organism evidence="1 2">
    <name type="scientific">Pseudoxanthomonas winnipegensis</name>
    <dbReference type="NCBI Taxonomy" id="2480810"/>
    <lineage>
        <taxon>Bacteria</taxon>
        <taxon>Pseudomonadati</taxon>
        <taxon>Pseudomonadota</taxon>
        <taxon>Gammaproteobacteria</taxon>
        <taxon>Lysobacterales</taxon>
        <taxon>Lysobacteraceae</taxon>
        <taxon>Pseudoxanthomonas</taxon>
    </lineage>
</organism>
<sequence>MRALRDFEIEAITILADGVLTPAQLEAIASVSELRSYNHTGVGYFVTVAHQSLPSTPQTLSQPFVIGRIGETECGFVCFLGERELTLECHPISGPDAQKHS</sequence>
<comment type="caution">
    <text evidence="1">The sequence shown here is derived from an EMBL/GenBank/DDBJ whole genome shotgun (WGS) entry which is preliminary data.</text>
</comment>
<dbReference type="Proteomes" id="UP000293089">
    <property type="component" value="Unassembled WGS sequence"/>
</dbReference>
<evidence type="ECO:0000313" key="1">
    <source>
        <dbReference type="EMBL" id="TAA20513.1"/>
    </source>
</evidence>
<dbReference type="EMBL" id="SHME01000002">
    <property type="protein sequence ID" value="TAA20513.1"/>
    <property type="molecule type" value="Genomic_DNA"/>
</dbReference>
<keyword evidence="2" id="KW-1185">Reference proteome</keyword>
<gene>
    <name evidence="1" type="ORF">EA658_06015</name>
</gene>
<evidence type="ECO:0000313" key="2">
    <source>
        <dbReference type="Proteomes" id="UP000293089"/>
    </source>
</evidence>
<dbReference type="RefSeq" id="WP_130531392.1">
    <property type="nucleotide sequence ID" value="NZ_SHMD01000004.1"/>
</dbReference>
<reference evidence="1 2" key="1">
    <citation type="submission" date="2019-02" db="EMBL/GenBank/DDBJ databases">
        <title>WGS of Pseudoxanthomonas species novum from clinical isolates.</title>
        <authorList>
            <person name="Bernier A.-M."/>
            <person name="Bernard K."/>
            <person name="Vachon A."/>
        </authorList>
    </citation>
    <scope>NUCLEOTIDE SEQUENCE [LARGE SCALE GENOMIC DNA]</scope>
    <source>
        <strain evidence="2">NML 170316</strain>
    </source>
</reference>
<protein>
    <submittedName>
        <fullName evidence="1">Uncharacterized protein</fullName>
    </submittedName>
</protein>
<name>A0ABY1WEX9_9GAMM</name>